<feature type="transmembrane region" description="Helical" evidence="9">
    <location>
        <begin position="182"/>
        <end position="203"/>
    </location>
</feature>
<protein>
    <submittedName>
        <fullName evidence="10">Putative peptidoglycan lipid II flippase</fullName>
    </submittedName>
</protein>
<keyword evidence="7 9" id="KW-0472">Membrane</keyword>
<dbReference type="GO" id="GO:0034204">
    <property type="term" value="P:lipid translocation"/>
    <property type="evidence" value="ECO:0007669"/>
    <property type="project" value="TreeGrafter"/>
</dbReference>
<dbReference type="InterPro" id="IPR051050">
    <property type="entry name" value="Lipid_II_flippase_MurJ/MviN"/>
</dbReference>
<organism evidence="10 11">
    <name type="scientific">Janibacter cremeus</name>
    <dbReference type="NCBI Taxonomy" id="1285192"/>
    <lineage>
        <taxon>Bacteria</taxon>
        <taxon>Bacillati</taxon>
        <taxon>Actinomycetota</taxon>
        <taxon>Actinomycetes</taxon>
        <taxon>Micrococcales</taxon>
        <taxon>Intrasporangiaceae</taxon>
        <taxon>Janibacter</taxon>
    </lineage>
</organism>
<evidence type="ECO:0000313" key="10">
    <source>
        <dbReference type="EMBL" id="NYF98245.1"/>
    </source>
</evidence>
<dbReference type="Pfam" id="PF03023">
    <property type="entry name" value="MurJ"/>
    <property type="match status" value="1"/>
</dbReference>
<evidence type="ECO:0000256" key="6">
    <source>
        <dbReference type="ARBA" id="ARBA00022989"/>
    </source>
</evidence>
<feature type="region of interest" description="Disordered" evidence="8">
    <location>
        <begin position="1"/>
        <end position="24"/>
    </location>
</feature>
<feature type="transmembrane region" description="Helical" evidence="9">
    <location>
        <begin position="519"/>
        <end position="541"/>
    </location>
</feature>
<evidence type="ECO:0000313" key="11">
    <source>
        <dbReference type="Proteomes" id="UP000554054"/>
    </source>
</evidence>
<dbReference type="AlphaFoldDB" id="A0A852VWU3"/>
<keyword evidence="4" id="KW-0133">Cell shape</keyword>
<dbReference type="PANTHER" id="PTHR47019:SF1">
    <property type="entry name" value="LIPID II FLIPPASE MURJ"/>
    <property type="match status" value="1"/>
</dbReference>
<reference evidence="10 11" key="1">
    <citation type="submission" date="2020-07" db="EMBL/GenBank/DDBJ databases">
        <title>Sequencing the genomes of 1000 actinobacteria strains.</title>
        <authorList>
            <person name="Klenk H.-P."/>
        </authorList>
    </citation>
    <scope>NUCLEOTIDE SEQUENCE [LARGE SCALE GENOMIC DNA]</scope>
    <source>
        <strain evidence="10 11">DSM 26154</strain>
    </source>
</reference>
<keyword evidence="11" id="KW-1185">Reference proteome</keyword>
<dbReference type="RefSeq" id="WP_185991081.1">
    <property type="nucleotide sequence ID" value="NZ_JACCAE010000001.1"/>
</dbReference>
<feature type="transmembrane region" description="Helical" evidence="9">
    <location>
        <begin position="311"/>
        <end position="331"/>
    </location>
</feature>
<dbReference type="CDD" id="cd13123">
    <property type="entry name" value="MATE_MurJ_like"/>
    <property type="match status" value="1"/>
</dbReference>
<evidence type="ECO:0000256" key="4">
    <source>
        <dbReference type="ARBA" id="ARBA00022960"/>
    </source>
</evidence>
<evidence type="ECO:0000256" key="7">
    <source>
        <dbReference type="ARBA" id="ARBA00023136"/>
    </source>
</evidence>
<keyword evidence="3 9" id="KW-0812">Transmembrane</keyword>
<dbReference type="PANTHER" id="PTHR47019">
    <property type="entry name" value="LIPID II FLIPPASE MURJ"/>
    <property type="match status" value="1"/>
</dbReference>
<accession>A0A852VWU3</accession>
<sequence>MSEPPSSPTPDRDSKDVTPGTKVESPSIVRSSAIMAAGSLASRILGLIRNTLTIAVVGLNLMASDAWNAANTLPNIFHLLIAGGVLNAVIVPQITKALRHEDGGVVYINRLLTIAVTVLAGVTFVLTLAAPLLISLVVSSSWDGPARGLATAFAVICLPQVFFYGLYTLLGQVLTAHNRFGMFMWAPALANVVAIAGLSWFLLTGAQLQAPVSEWSPMMIAVLGGSATLGIALQALVLIPPLRATGLRFRPVWGIRGSGLGSASRMAVWAFAAVSVGQLGYFVNSRVLTDATRRATDAGIEGAGLTAYANAYLLFMLPHGLVTVSLVTALFTRLSHAAHDRDTAAVTADLRKGMTMPAVLLIPATAVVVLLAPYVLAAILPGTDRAATNASVGVLVTMMLGLVPYGWFFLVQRAFYAYEDGRTPFVLQIVVTLVAVGVTLIGSTRAAEHVATWVGSGQTLSNLAAAVIGLWLLHRRLGSLGLRRVLRQNVRLILATGVATAAGWGALQLLSGPVAVDTWLGSLIVCVVVGTIVLVITLAIAAKLRVREVTEVLEPLTRRLSRG</sequence>
<feature type="transmembrane region" description="Helical" evidence="9">
    <location>
        <begin position="489"/>
        <end position="507"/>
    </location>
</feature>
<comment type="caution">
    <text evidence="10">The sequence shown here is derived from an EMBL/GenBank/DDBJ whole genome shotgun (WGS) entry which is preliminary data.</text>
</comment>
<keyword evidence="2" id="KW-1003">Cell membrane</keyword>
<feature type="transmembrane region" description="Helical" evidence="9">
    <location>
        <begin position="450"/>
        <end position="473"/>
    </location>
</feature>
<dbReference type="GO" id="GO:0009252">
    <property type="term" value="P:peptidoglycan biosynthetic process"/>
    <property type="evidence" value="ECO:0007669"/>
    <property type="project" value="UniProtKB-KW"/>
</dbReference>
<dbReference type="InterPro" id="IPR004268">
    <property type="entry name" value="MurJ"/>
</dbReference>
<dbReference type="PRINTS" id="PR01806">
    <property type="entry name" value="VIRFACTRMVIN"/>
</dbReference>
<keyword evidence="6 9" id="KW-1133">Transmembrane helix</keyword>
<name>A0A852VWU3_9MICO</name>
<evidence type="ECO:0000256" key="1">
    <source>
        <dbReference type="ARBA" id="ARBA00004651"/>
    </source>
</evidence>
<feature type="transmembrane region" description="Helical" evidence="9">
    <location>
        <begin position="75"/>
        <end position="91"/>
    </location>
</feature>
<evidence type="ECO:0000256" key="2">
    <source>
        <dbReference type="ARBA" id="ARBA00022475"/>
    </source>
</evidence>
<feature type="transmembrane region" description="Helical" evidence="9">
    <location>
        <begin position="358"/>
        <end position="380"/>
    </location>
</feature>
<dbReference type="GO" id="GO:0005886">
    <property type="term" value="C:plasma membrane"/>
    <property type="evidence" value="ECO:0007669"/>
    <property type="project" value="UniProtKB-SubCell"/>
</dbReference>
<evidence type="ECO:0000256" key="5">
    <source>
        <dbReference type="ARBA" id="ARBA00022984"/>
    </source>
</evidence>
<proteinExistence type="predicted"/>
<dbReference type="GO" id="GO:0008360">
    <property type="term" value="P:regulation of cell shape"/>
    <property type="evidence" value="ECO:0007669"/>
    <property type="project" value="UniProtKB-KW"/>
</dbReference>
<feature type="transmembrane region" description="Helical" evidence="9">
    <location>
        <begin position="149"/>
        <end position="170"/>
    </location>
</feature>
<gene>
    <name evidence="10" type="ORF">BJY20_001637</name>
</gene>
<dbReference type="GO" id="GO:0015648">
    <property type="term" value="F:lipid-linked peptidoglycan transporter activity"/>
    <property type="evidence" value="ECO:0007669"/>
    <property type="project" value="TreeGrafter"/>
</dbReference>
<feature type="transmembrane region" description="Helical" evidence="9">
    <location>
        <begin position="423"/>
        <end position="444"/>
    </location>
</feature>
<dbReference type="NCBIfam" id="TIGR01695">
    <property type="entry name" value="murJ_mviN"/>
    <property type="match status" value="1"/>
</dbReference>
<evidence type="ECO:0000256" key="3">
    <source>
        <dbReference type="ARBA" id="ARBA00022692"/>
    </source>
</evidence>
<feature type="transmembrane region" description="Helical" evidence="9">
    <location>
        <begin position="263"/>
        <end position="283"/>
    </location>
</feature>
<dbReference type="Proteomes" id="UP000554054">
    <property type="component" value="Unassembled WGS sequence"/>
</dbReference>
<keyword evidence="5" id="KW-0573">Peptidoglycan synthesis</keyword>
<feature type="transmembrane region" description="Helical" evidence="9">
    <location>
        <begin position="111"/>
        <end position="137"/>
    </location>
</feature>
<evidence type="ECO:0000256" key="8">
    <source>
        <dbReference type="SAM" id="MobiDB-lite"/>
    </source>
</evidence>
<dbReference type="EMBL" id="JACCAE010000001">
    <property type="protein sequence ID" value="NYF98245.1"/>
    <property type="molecule type" value="Genomic_DNA"/>
</dbReference>
<feature type="transmembrane region" description="Helical" evidence="9">
    <location>
        <begin position="215"/>
        <end position="242"/>
    </location>
</feature>
<comment type="subcellular location">
    <subcellularLocation>
        <location evidence="1">Cell membrane</location>
        <topology evidence="1">Multi-pass membrane protein</topology>
    </subcellularLocation>
</comment>
<feature type="transmembrane region" description="Helical" evidence="9">
    <location>
        <begin position="392"/>
        <end position="411"/>
    </location>
</feature>
<evidence type="ECO:0000256" key="9">
    <source>
        <dbReference type="SAM" id="Phobius"/>
    </source>
</evidence>